<dbReference type="PANTHER" id="PTHR30302:SF1">
    <property type="entry name" value="HYDROGENASE 2 MATURATION PROTEASE"/>
    <property type="match status" value="1"/>
</dbReference>
<feature type="binding site" evidence="9">
    <location>
        <position position="74"/>
    </location>
    <ligand>
        <name>Ni(2+)</name>
        <dbReference type="ChEBI" id="CHEBI:49786"/>
    </ligand>
</feature>
<comment type="function">
    <text evidence="7">Not known. Could be involved in the processing of hydrogenase.</text>
</comment>
<dbReference type="InterPro" id="IPR004419">
    <property type="entry name" value="Pept_A31_hyd_express"/>
</dbReference>
<protein>
    <recommendedName>
        <fullName evidence="8">Hydrogenase expression/formation protein HupD</fullName>
    </recommendedName>
</protein>
<keyword evidence="5" id="KW-0064">Aspartyl protease</keyword>
<gene>
    <name evidence="10" type="primary">hybD</name>
    <name evidence="10" type="ORF">CWS72_17230</name>
</gene>
<dbReference type="InterPro" id="IPR023430">
    <property type="entry name" value="Pept_HybD-like_dom_sf"/>
</dbReference>
<sequence length="201" mass="21644">MRTGADDFGEPTAHTLILGIGNILWADEGFGVRVVEEIHRRFSLPAGVSVMDGGTQGLYLVQYVKAVRRLLVFDAIDYGAEPGTLRVVRDGEVPTFMGCRKLSLHQTGFQDVLAAASLLGGGPESAALVGVQAERLDDWGGSLTETVRGRIEPAIGLGLEILREWGVEAIPRQAADGEGLLLGHDIDLAGYERRPILAERR</sequence>
<keyword evidence="3" id="KW-0645">Protease</keyword>
<dbReference type="GO" id="GO:0004190">
    <property type="term" value="F:aspartic-type endopeptidase activity"/>
    <property type="evidence" value="ECO:0007669"/>
    <property type="project" value="UniProtKB-KW"/>
</dbReference>
<dbReference type="NCBIfam" id="TIGR00072">
    <property type="entry name" value="hydrog_prot"/>
    <property type="match status" value="1"/>
</dbReference>
<dbReference type="GO" id="GO:0046872">
    <property type="term" value="F:metal ion binding"/>
    <property type="evidence" value="ECO:0007669"/>
    <property type="project" value="UniProtKB-KW"/>
</dbReference>
<evidence type="ECO:0000313" key="10">
    <source>
        <dbReference type="EMBL" id="PKU23371.1"/>
    </source>
</evidence>
<evidence type="ECO:0000256" key="2">
    <source>
        <dbReference type="ARBA" id="ARBA00022596"/>
    </source>
</evidence>
<dbReference type="PRINTS" id="PR00446">
    <property type="entry name" value="HYDRGNUPTAKE"/>
</dbReference>
<evidence type="ECO:0000256" key="6">
    <source>
        <dbReference type="ARBA" id="ARBA00022801"/>
    </source>
</evidence>
<evidence type="ECO:0000313" key="11">
    <source>
        <dbReference type="Proteomes" id="UP000233293"/>
    </source>
</evidence>
<evidence type="ECO:0000256" key="3">
    <source>
        <dbReference type="ARBA" id="ARBA00022670"/>
    </source>
</evidence>
<dbReference type="NCBIfam" id="TIGR00140">
    <property type="entry name" value="hupD"/>
    <property type="match status" value="1"/>
</dbReference>
<dbReference type="Pfam" id="PF01750">
    <property type="entry name" value="HycI"/>
    <property type="match status" value="1"/>
</dbReference>
<evidence type="ECO:0000256" key="8">
    <source>
        <dbReference type="ARBA" id="ARBA00067626"/>
    </source>
</evidence>
<accession>A0A2N3PSJ4</accession>
<dbReference type="InterPro" id="IPR000671">
    <property type="entry name" value="Peptidase_A31"/>
</dbReference>
<evidence type="ECO:0000256" key="4">
    <source>
        <dbReference type="ARBA" id="ARBA00022723"/>
    </source>
</evidence>
<dbReference type="OrthoDB" id="9792731at2"/>
<dbReference type="GO" id="GO:0008047">
    <property type="term" value="F:enzyme activator activity"/>
    <property type="evidence" value="ECO:0007669"/>
    <property type="project" value="InterPro"/>
</dbReference>
<comment type="caution">
    <text evidence="10">The sequence shown here is derived from an EMBL/GenBank/DDBJ whole genome shotgun (WGS) entry which is preliminary data.</text>
</comment>
<evidence type="ECO:0000256" key="1">
    <source>
        <dbReference type="ARBA" id="ARBA00006814"/>
    </source>
</evidence>
<reference evidence="11" key="1">
    <citation type="submission" date="2017-12" db="EMBL/GenBank/DDBJ databases">
        <title>Draft genome sequence of Telmatospirillum siberiense 26-4b1T, an acidotolerant peatland alphaproteobacterium potentially involved in sulfur cycling.</title>
        <authorList>
            <person name="Hausmann B."/>
            <person name="Pjevac P."/>
            <person name="Schreck K."/>
            <person name="Herbold C.W."/>
            <person name="Daims H."/>
            <person name="Wagner M."/>
            <person name="Pester M."/>
            <person name="Loy A."/>
        </authorList>
    </citation>
    <scope>NUCLEOTIDE SEQUENCE [LARGE SCALE GENOMIC DNA]</scope>
    <source>
        <strain evidence="11">26-4b1</strain>
    </source>
</reference>
<dbReference type="EMBL" id="PIUM01000021">
    <property type="protein sequence ID" value="PKU23371.1"/>
    <property type="molecule type" value="Genomic_DNA"/>
</dbReference>
<dbReference type="FunFam" id="3.40.50.1450:FF:000002">
    <property type="entry name" value="Hydrogenase 1 maturation protease"/>
    <property type="match status" value="1"/>
</dbReference>
<feature type="binding site" evidence="9">
    <location>
        <position position="28"/>
    </location>
    <ligand>
        <name>Ni(2+)</name>
        <dbReference type="ChEBI" id="CHEBI:49786"/>
    </ligand>
</feature>
<dbReference type="SUPFAM" id="SSF53163">
    <property type="entry name" value="HybD-like"/>
    <property type="match status" value="1"/>
</dbReference>
<evidence type="ECO:0000256" key="7">
    <source>
        <dbReference type="ARBA" id="ARBA00058324"/>
    </source>
</evidence>
<dbReference type="RefSeq" id="WP_101251861.1">
    <property type="nucleotide sequence ID" value="NZ_PIUM01000021.1"/>
</dbReference>
<proteinExistence type="inferred from homology"/>
<dbReference type="AlphaFoldDB" id="A0A2N3PSJ4"/>
<dbReference type="Gene3D" id="3.40.50.1450">
    <property type="entry name" value="HybD-like"/>
    <property type="match status" value="1"/>
</dbReference>
<feature type="binding site" evidence="9">
    <location>
        <position position="105"/>
    </location>
    <ligand>
        <name>Ni(2+)</name>
        <dbReference type="ChEBI" id="CHEBI:49786"/>
    </ligand>
</feature>
<name>A0A2N3PSJ4_9PROT</name>
<comment type="similarity">
    <text evidence="1">Belongs to the peptidase A31 family.</text>
</comment>
<keyword evidence="2 9" id="KW-0533">Nickel</keyword>
<dbReference type="CDD" id="cd06062">
    <property type="entry name" value="H2MP_MemB-H2up"/>
    <property type="match status" value="1"/>
</dbReference>
<organism evidence="10 11">
    <name type="scientific">Telmatospirillum siberiense</name>
    <dbReference type="NCBI Taxonomy" id="382514"/>
    <lineage>
        <taxon>Bacteria</taxon>
        <taxon>Pseudomonadati</taxon>
        <taxon>Pseudomonadota</taxon>
        <taxon>Alphaproteobacteria</taxon>
        <taxon>Rhodospirillales</taxon>
        <taxon>Rhodospirillaceae</taxon>
        <taxon>Telmatospirillum</taxon>
    </lineage>
</organism>
<keyword evidence="4 9" id="KW-0479">Metal-binding</keyword>
<evidence type="ECO:0000256" key="5">
    <source>
        <dbReference type="ARBA" id="ARBA00022750"/>
    </source>
</evidence>
<dbReference type="GO" id="GO:0016485">
    <property type="term" value="P:protein processing"/>
    <property type="evidence" value="ECO:0007669"/>
    <property type="project" value="InterPro"/>
</dbReference>
<dbReference type="PANTHER" id="PTHR30302">
    <property type="entry name" value="HYDROGENASE 1 MATURATION PROTEASE"/>
    <property type="match status" value="1"/>
</dbReference>
<dbReference type="Proteomes" id="UP000233293">
    <property type="component" value="Unassembled WGS sequence"/>
</dbReference>
<keyword evidence="6" id="KW-0378">Hydrolase</keyword>
<keyword evidence="11" id="KW-1185">Reference proteome</keyword>
<evidence type="ECO:0000256" key="9">
    <source>
        <dbReference type="PIRSR" id="PIRSR604419-1"/>
    </source>
</evidence>